<sequence length="103" mass="12087">VEESLFNTIHCYHQYAAREGDVGTLFLEELKALLMDSVPRCVETLGRKEPYYIAELFRAADKSKDKQICLDKFLYILGKLLKDCHLRFHRQLCARYSAQHSLY</sequence>
<dbReference type="EMBL" id="JH165795">
    <property type="protein sequence ID" value="EHA97925.1"/>
    <property type="molecule type" value="Genomic_DNA"/>
</dbReference>
<gene>
    <name evidence="2" type="ORF">GW7_14170</name>
</gene>
<name>G5ALL5_HETGA</name>
<dbReference type="GO" id="GO:0046914">
    <property type="term" value="F:transition metal ion binding"/>
    <property type="evidence" value="ECO:0007669"/>
    <property type="project" value="InterPro"/>
</dbReference>
<dbReference type="Pfam" id="PF01023">
    <property type="entry name" value="S_100"/>
    <property type="match status" value="1"/>
</dbReference>
<feature type="non-terminal residue" evidence="2">
    <location>
        <position position="1"/>
    </location>
</feature>
<dbReference type="InterPro" id="IPR034325">
    <property type="entry name" value="S-100_dom"/>
</dbReference>
<dbReference type="InParanoid" id="G5ALL5"/>
<reference evidence="2 3" key="1">
    <citation type="journal article" date="2011" name="Nature">
        <title>Genome sequencing reveals insights into physiology and longevity of the naked mole rat.</title>
        <authorList>
            <person name="Kim E.B."/>
            <person name="Fang X."/>
            <person name="Fushan A.A."/>
            <person name="Huang Z."/>
            <person name="Lobanov A.V."/>
            <person name="Han L."/>
            <person name="Marino S.M."/>
            <person name="Sun X."/>
            <person name="Turanov A.A."/>
            <person name="Yang P."/>
            <person name="Yim S.H."/>
            <person name="Zhao X."/>
            <person name="Kasaikina M.V."/>
            <person name="Stoletzki N."/>
            <person name="Peng C."/>
            <person name="Polak P."/>
            <person name="Xiong Z."/>
            <person name="Kiezun A."/>
            <person name="Zhu Y."/>
            <person name="Chen Y."/>
            <person name="Kryukov G.V."/>
            <person name="Zhang Q."/>
            <person name="Peshkin L."/>
            <person name="Yang L."/>
            <person name="Bronson R.T."/>
            <person name="Buffenstein R."/>
            <person name="Wang B."/>
            <person name="Han C."/>
            <person name="Li Q."/>
            <person name="Chen L."/>
            <person name="Zhao W."/>
            <person name="Sunyaev S.R."/>
            <person name="Park T.J."/>
            <person name="Zhang G."/>
            <person name="Wang J."/>
            <person name="Gladyshev V.N."/>
        </authorList>
    </citation>
    <scope>NUCLEOTIDE SEQUENCE [LARGE SCALE GENOMIC DNA]</scope>
</reference>
<dbReference type="InterPro" id="IPR013787">
    <property type="entry name" value="S100_Ca-bd_sub"/>
</dbReference>
<dbReference type="SUPFAM" id="SSF47473">
    <property type="entry name" value="EF-hand"/>
    <property type="match status" value="1"/>
</dbReference>
<evidence type="ECO:0000313" key="3">
    <source>
        <dbReference type="Proteomes" id="UP000006813"/>
    </source>
</evidence>
<dbReference type="CDD" id="cd00213">
    <property type="entry name" value="S-100"/>
    <property type="match status" value="1"/>
</dbReference>
<evidence type="ECO:0000313" key="2">
    <source>
        <dbReference type="EMBL" id="EHA97925.1"/>
    </source>
</evidence>
<dbReference type="eggNOG" id="ENOG502SXYF">
    <property type="taxonomic scope" value="Eukaryota"/>
</dbReference>
<dbReference type="InterPro" id="IPR011992">
    <property type="entry name" value="EF-hand-dom_pair"/>
</dbReference>
<proteinExistence type="predicted"/>
<dbReference type="SMART" id="SM01394">
    <property type="entry name" value="S_100"/>
    <property type="match status" value="1"/>
</dbReference>
<evidence type="ECO:0000259" key="1">
    <source>
        <dbReference type="SMART" id="SM01394"/>
    </source>
</evidence>
<dbReference type="Gene3D" id="1.10.238.10">
    <property type="entry name" value="EF-hand"/>
    <property type="match status" value="1"/>
</dbReference>
<feature type="non-terminal residue" evidence="2">
    <location>
        <position position="103"/>
    </location>
</feature>
<feature type="domain" description="S100/CaBP-9k-type calcium binding subdomain" evidence="1">
    <location>
        <begin position="1"/>
        <end position="43"/>
    </location>
</feature>
<dbReference type="AlphaFoldDB" id="G5ALL5"/>
<dbReference type="Proteomes" id="UP000006813">
    <property type="component" value="Unassembled WGS sequence"/>
</dbReference>
<accession>G5ALL5</accession>
<protein>
    <submittedName>
        <fullName evidence="2">Protein S100-A15A</fullName>
    </submittedName>
</protein>
<organism evidence="2 3">
    <name type="scientific">Heterocephalus glaber</name>
    <name type="common">Naked mole rat</name>
    <dbReference type="NCBI Taxonomy" id="10181"/>
    <lineage>
        <taxon>Eukaryota</taxon>
        <taxon>Metazoa</taxon>
        <taxon>Chordata</taxon>
        <taxon>Craniata</taxon>
        <taxon>Vertebrata</taxon>
        <taxon>Euteleostomi</taxon>
        <taxon>Mammalia</taxon>
        <taxon>Eutheria</taxon>
        <taxon>Euarchontoglires</taxon>
        <taxon>Glires</taxon>
        <taxon>Rodentia</taxon>
        <taxon>Hystricomorpha</taxon>
        <taxon>Bathyergidae</taxon>
        <taxon>Heterocephalus</taxon>
    </lineage>
</organism>